<dbReference type="Pfam" id="PF01558">
    <property type="entry name" value="POR"/>
    <property type="match status" value="1"/>
</dbReference>
<dbReference type="GO" id="GO:0043805">
    <property type="term" value="F:indolepyruvate ferredoxin oxidoreductase activity"/>
    <property type="evidence" value="ECO:0007669"/>
    <property type="project" value="UniProtKB-EC"/>
</dbReference>
<dbReference type="OrthoDB" id="53326at2157"/>
<keyword evidence="1 3" id="KW-0560">Oxidoreductase</keyword>
<dbReference type="STRING" id="521011.Mpal_2758"/>
<dbReference type="EMBL" id="CP001338">
    <property type="protein sequence ID" value="ACL18017.1"/>
    <property type="molecule type" value="Genomic_DNA"/>
</dbReference>
<feature type="domain" description="Pyruvate/ketoisovalerate oxidoreductase catalytic" evidence="2">
    <location>
        <begin position="13"/>
        <end position="190"/>
    </location>
</feature>
<protein>
    <submittedName>
        <fullName evidence="3">Indolepyruvate ferredoxin oxidoreductase</fullName>
        <ecNumber evidence="3">1.2.7.8</ecNumber>
    </submittedName>
</protein>
<dbReference type="PANTHER" id="PTHR43854">
    <property type="entry name" value="INDOLEPYRUVATE OXIDOREDUCTASE SUBUNIT IORB"/>
    <property type="match status" value="1"/>
</dbReference>
<sequence>MKESYDIIIAGIGGQGTILASNIIGEACIIEGRTIRGAETHGMAQRGGSVECQVRIDGRYGPLIAPGQADLLIAFDLLEALRYSHFLREGGVAIVNDHLVPPTSVFLRNLPMPTAAEIPGLLRARGVRVILLDAAAIATEAGSVLTQNVVILGAASHHLPLAVESLSSAVERSVPAKTVVINQKAFLLGRNAAGGC</sequence>
<dbReference type="InterPro" id="IPR002869">
    <property type="entry name" value="Pyrv_flavodox_OxRed_cen"/>
</dbReference>
<evidence type="ECO:0000256" key="1">
    <source>
        <dbReference type="ARBA" id="ARBA00023002"/>
    </source>
</evidence>
<dbReference type="Gene3D" id="3.40.920.10">
    <property type="entry name" value="Pyruvate-ferredoxin oxidoreductase, PFOR, domain III"/>
    <property type="match status" value="1"/>
</dbReference>
<proteinExistence type="predicted"/>
<dbReference type="KEGG" id="mpl:Mpal_2758"/>
<dbReference type="PANTHER" id="PTHR43854:SF1">
    <property type="entry name" value="INDOLEPYRUVATE OXIDOREDUCTASE SUBUNIT IORB"/>
    <property type="match status" value="1"/>
</dbReference>
<evidence type="ECO:0000313" key="3">
    <source>
        <dbReference type="EMBL" id="ACL18017.1"/>
    </source>
</evidence>
<dbReference type="SUPFAM" id="SSF53323">
    <property type="entry name" value="Pyruvate-ferredoxin oxidoreductase, PFOR, domain III"/>
    <property type="match status" value="1"/>
</dbReference>
<gene>
    <name evidence="3" type="ordered locus">Mpal_2758</name>
</gene>
<dbReference type="Proteomes" id="UP000002457">
    <property type="component" value="Chromosome"/>
</dbReference>
<evidence type="ECO:0000259" key="2">
    <source>
        <dbReference type="Pfam" id="PF01558"/>
    </source>
</evidence>
<reference evidence="3 4" key="1">
    <citation type="journal article" date="2015" name="Genome Announc.">
        <title>Complete Genome Sequence of Methanosphaerula palustris E1-9CT, a Hydrogenotrophic Methanogen Isolated from a Minerotrophic Fen Peatland.</title>
        <authorList>
            <person name="Cadillo-Quiroz H."/>
            <person name="Browne P."/>
            <person name="Kyrpides N."/>
            <person name="Woyke T."/>
            <person name="Goodwin L."/>
            <person name="Detter C."/>
            <person name="Yavitt J.B."/>
            <person name="Zinder S.H."/>
        </authorList>
    </citation>
    <scope>NUCLEOTIDE SEQUENCE [LARGE SCALE GENOMIC DNA]</scope>
    <source>
        <strain evidence="4">ATCC BAA-1556 / DSM 19958 / E1-9c</strain>
    </source>
</reference>
<organism evidence="3 4">
    <name type="scientific">Methanosphaerula palustris (strain ATCC BAA-1556 / DSM 19958 / E1-9c)</name>
    <dbReference type="NCBI Taxonomy" id="521011"/>
    <lineage>
        <taxon>Archaea</taxon>
        <taxon>Methanobacteriati</taxon>
        <taxon>Methanobacteriota</taxon>
        <taxon>Stenosarchaea group</taxon>
        <taxon>Methanomicrobia</taxon>
        <taxon>Methanomicrobiales</taxon>
        <taxon>Methanoregulaceae</taxon>
        <taxon>Methanosphaerula</taxon>
    </lineage>
</organism>
<dbReference type="HOGENOM" id="CLU_087284_1_1_2"/>
<dbReference type="eggNOG" id="arCOG01602">
    <property type="taxonomic scope" value="Archaea"/>
</dbReference>
<dbReference type="InterPro" id="IPR019752">
    <property type="entry name" value="Pyrv/ketoisovalerate_OxRed_cat"/>
</dbReference>
<keyword evidence="3" id="KW-0670">Pyruvate</keyword>
<dbReference type="EC" id="1.2.7.8" evidence="3"/>
<name>B8GFY4_METPE</name>
<dbReference type="AlphaFoldDB" id="B8GFY4"/>
<keyword evidence="4" id="KW-1185">Reference proteome</keyword>
<dbReference type="GeneID" id="7270867"/>
<accession>B8GFY4</accession>
<dbReference type="RefSeq" id="WP_012619336.1">
    <property type="nucleotide sequence ID" value="NC_011832.1"/>
</dbReference>
<dbReference type="InterPro" id="IPR052198">
    <property type="entry name" value="IorB_Oxidoreductase"/>
</dbReference>
<evidence type="ECO:0000313" key="4">
    <source>
        <dbReference type="Proteomes" id="UP000002457"/>
    </source>
</evidence>